<evidence type="ECO:0000256" key="1">
    <source>
        <dbReference type="SAM" id="MobiDB-lite"/>
    </source>
</evidence>
<proteinExistence type="predicted"/>
<dbReference type="GeneID" id="18259067"/>
<dbReference type="HOGENOM" id="CLU_458541_0_0_1"/>
<evidence type="ECO:0000313" key="2">
    <source>
        <dbReference type="EMBL" id="EGS18432.1"/>
    </source>
</evidence>
<accession>G0SCU9</accession>
<dbReference type="eggNOG" id="ENOG502RJ2Q">
    <property type="taxonomic scope" value="Eukaryota"/>
</dbReference>
<organism evidence="3">
    <name type="scientific">Chaetomium thermophilum (strain DSM 1495 / CBS 144.50 / IMI 039719)</name>
    <name type="common">Thermochaetoides thermophila</name>
    <dbReference type="NCBI Taxonomy" id="759272"/>
    <lineage>
        <taxon>Eukaryota</taxon>
        <taxon>Fungi</taxon>
        <taxon>Dikarya</taxon>
        <taxon>Ascomycota</taxon>
        <taxon>Pezizomycotina</taxon>
        <taxon>Sordariomycetes</taxon>
        <taxon>Sordariomycetidae</taxon>
        <taxon>Sordariales</taxon>
        <taxon>Chaetomiaceae</taxon>
        <taxon>Thermochaetoides</taxon>
    </lineage>
</organism>
<name>G0SCU9_CHATD</name>
<evidence type="ECO:0000313" key="3">
    <source>
        <dbReference type="Proteomes" id="UP000008066"/>
    </source>
</evidence>
<feature type="compositionally biased region" description="Low complexity" evidence="1">
    <location>
        <begin position="411"/>
        <end position="430"/>
    </location>
</feature>
<dbReference type="EMBL" id="GL988045">
    <property type="protein sequence ID" value="EGS18432.1"/>
    <property type="molecule type" value="Genomic_DNA"/>
</dbReference>
<feature type="region of interest" description="Disordered" evidence="1">
    <location>
        <begin position="374"/>
        <end position="438"/>
    </location>
</feature>
<gene>
    <name evidence="2" type="ORF">CTHT_0050290</name>
</gene>
<dbReference type="KEGG" id="cthr:CTHT_0050290"/>
<feature type="region of interest" description="Disordered" evidence="1">
    <location>
        <begin position="1"/>
        <end position="34"/>
    </location>
</feature>
<dbReference type="RefSeq" id="XP_006695377.1">
    <property type="nucleotide sequence ID" value="XM_006695314.1"/>
</dbReference>
<dbReference type="Proteomes" id="UP000008066">
    <property type="component" value="Unassembled WGS sequence"/>
</dbReference>
<feature type="compositionally biased region" description="Polar residues" evidence="1">
    <location>
        <begin position="374"/>
        <end position="396"/>
    </location>
</feature>
<protein>
    <submittedName>
        <fullName evidence="2">Uncharacterized protein</fullName>
    </submittedName>
</protein>
<reference evidence="2 3" key="1">
    <citation type="journal article" date="2011" name="Cell">
        <title>Insight into structure and assembly of the nuclear pore complex by utilizing the genome of a eukaryotic thermophile.</title>
        <authorList>
            <person name="Amlacher S."/>
            <person name="Sarges P."/>
            <person name="Flemming D."/>
            <person name="van Noort V."/>
            <person name="Kunze R."/>
            <person name="Devos D.P."/>
            <person name="Arumugam M."/>
            <person name="Bork P."/>
            <person name="Hurt E."/>
        </authorList>
    </citation>
    <scope>NUCLEOTIDE SEQUENCE [LARGE SCALE GENOMIC DNA]</scope>
    <source>
        <strain evidence="3">DSM 1495 / CBS 144.50 / IMI 039719</strain>
    </source>
</reference>
<sequence length="595" mass="63284">MVVSTFGPKRPTSATRSAVPRQRPQRCQHSEGCGRADPASCNAQDIVVCCDEHQHSTGVIRAACGPVEGARQHANPPVPVFAATPVVTALVTAPVIAPAVLALTPSADAASKLLNAHICGSGPAGLAPAPTHATTPTPAAAPAAALFVSASAPAAFVLASVTRPYDRSSSTLSTTRVWAVWLKTKMKAGGLVVWAATPPPGVNIASSIDQGRLLTALIEPSPRQVHLPMSRNSRAWLPALLKPVLLGATPSDWSLRSLDAFERLVLTRVMALFPDLGAWLLKLRAIRREALAGDPIFAIEKLSSLPQPLQSDEDRDVLVGAVLTLGTSLYAALDMLRDLLPQDKSCDRLGEILCPTLGQLLSSLQSTLSSFEQHSCQSKKTPTDRTAPSCCRSRSPQKAPAPLSIDPAPHPSGSEPSGSSTCSTSRPDSSQAETHHRKASGLVRAIHAEMRVQAAIHVAVESLEFAERQLKLVRDLHALNGSNMEIIQKHFYEGYNRLIIRAMDLERRELGPVPDAPVTPSGSSFLPRPLLTGLLDQSPLDVRCRSVSFQHPLSVPRPSTASAVPHAGSDAWGAKSLMRRNTVEGLNQEAETVRA</sequence>
<keyword evidence="3" id="KW-1185">Reference proteome</keyword>
<dbReference type="AlphaFoldDB" id="G0SCU9"/>
<dbReference type="OrthoDB" id="4586242at2759"/>